<evidence type="ECO:0000256" key="1">
    <source>
        <dbReference type="SAM" id="MobiDB-lite"/>
    </source>
</evidence>
<feature type="region of interest" description="Disordered" evidence="1">
    <location>
        <begin position="1"/>
        <end position="35"/>
    </location>
</feature>
<dbReference type="AlphaFoldDB" id="A4X2A8"/>
<reference evidence="3" key="1">
    <citation type="journal article" date="2007" name="Proc. Natl. Acad. Sci. U.S.A.">
        <title>Genome sequencing reveals complex secondary metabolome in the marine actinomycete Salinispora tropica.</title>
        <authorList>
            <person name="Udwary D.W."/>
            <person name="Zeigler L."/>
            <person name="Asolkar R.N."/>
            <person name="Singan V."/>
            <person name="Lapidus A."/>
            <person name="Fenical W."/>
            <person name="Jensen P.R."/>
            <person name="Moore B.S."/>
        </authorList>
    </citation>
    <scope>NUCLEOTIDE SEQUENCE [LARGE SCALE GENOMIC DNA]</scope>
    <source>
        <strain evidence="3">ATCC BAA-916 / DSM 44818 / CNB-440</strain>
    </source>
</reference>
<evidence type="ECO:0000313" key="2">
    <source>
        <dbReference type="EMBL" id="ABP53008.1"/>
    </source>
</evidence>
<dbReference type="KEGG" id="stp:Strop_0524"/>
<dbReference type="eggNOG" id="ENOG5032TIM">
    <property type="taxonomic scope" value="Bacteria"/>
</dbReference>
<gene>
    <name evidence="2" type="ordered locus">Strop_0524</name>
</gene>
<dbReference type="EMBL" id="CP000667">
    <property type="protein sequence ID" value="ABP53008.1"/>
    <property type="molecule type" value="Genomic_DNA"/>
</dbReference>
<name>A4X2A8_SALTO</name>
<keyword evidence="3" id="KW-1185">Reference proteome</keyword>
<protein>
    <submittedName>
        <fullName evidence="2">Uncharacterized protein</fullName>
    </submittedName>
</protein>
<organism evidence="2 3">
    <name type="scientific">Salinispora tropica (strain ATCC BAA-916 / DSM 44818 / JCM 13857 / NBRC 105044 / CNB-440)</name>
    <dbReference type="NCBI Taxonomy" id="369723"/>
    <lineage>
        <taxon>Bacteria</taxon>
        <taxon>Bacillati</taxon>
        <taxon>Actinomycetota</taxon>
        <taxon>Actinomycetes</taxon>
        <taxon>Micromonosporales</taxon>
        <taxon>Micromonosporaceae</taxon>
        <taxon>Salinispora</taxon>
    </lineage>
</organism>
<dbReference type="Proteomes" id="UP000000235">
    <property type="component" value="Chromosome"/>
</dbReference>
<proteinExistence type="predicted"/>
<dbReference type="HOGENOM" id="CLU_078208_0_0_11"/>
<dbReference type="STRING" id="369723.Strop_0524"/>
<accession>A4X2A8</accession>
<sequence length="323" mass="34958">MPLIKPSQAVKRQSRHRSGAQDGSKGVPRDRYDRPLIHVPDRCPACLDGGAASDHRLVPYTRTTTYVDCIEDQSTLARWGQRTVLLGATRAAPMVSAARELDPTSDRRALDGIAEKLAAIGGAHEGRERGTRLHGLSEFVDRGEVMPAATEQDVADMAAYGIATLDLDVVHIETLVVCDELEVGGTPDRIVQYDGPGPGAGLAAMPARMRASRGLEYAPDWISGHLIADLKTGNVSYGALKMAMQLAVYSRSCLYDHETLIRRPLPPVNQDWGVIIHLPGAATATLYWINLRVGWQGAQLAKQVRELRSVGAKALVPFSSPVT</sequence>
<dbReference type="PATRIC" id="fig|369723.5.peg.539"/>
<evidence type="ECO:0000313" key="3">
    <source>
        <dbReference type="Proteomes" id="UP000000235"/>
    </source>
</evidence>